<evidence type="ECO:0000259" key="1">
    <source>
        <dbReference type="Pfam" id="PF07995"/>
    </source>
</evidence>
<dbReference type="Pfam" id="PF07995">
    <property type="entry name" value="GSDH"/>
    <property type="match status" value="1"/>
</dbReference>
<dbReference type="Proteomes" id="UP000191110">
    <property type="component" value="Unassembled WGS sequence"/>
</dbReference>
<organism evidence="2 3">
    <name type="scientific">Solemya pervernicosa gill symbiont</name>
    <dbReference type="NCBI Taxonomy" id="642797"/>
    <lineage>
        <taxon>Bacteria</taxon>
        <taxon>Pseudomonadati</taxon>
        <taxon>Pseudomonadota</taxon>
        <taxon>Gammaproteobacteria</taxon>
        <taxon>sulfur-oxidizing symbionts</taxon>
    </lineage>
</organism>
<sequence>MVEYKRELPLEQITLPSGFEIEIYSDQVPNARTLTVGDQGTLFVGTRTLGKVYALPDKDGDGKVDKVIEVGGRHFMPNGVTFHKGALYVAENRRILRYNKIEENLEKQLKPETVYSRLPTERYQGWRYIRFGPDGQLYISIGAPCNICSRSGFGQIVRLDLEKKRIKPFVTGVRNSGGFDWHPETGGFWFTDTARNWVEGEQPQDELNYAPLAGLHFGFPYCFGKGMRDPEYGVNHHCGNYRSPVVELGAHVSPLGMLFYTGKGFPSAYQERLYLVENGSWDQQQKRGFKIWMATVKDGRKRNEEIFASGWAGKKGEMPWGRLVDVAVAKDGALLVSDDLSGVIYRISYNGK</sequence>
<gene>
    <name evidence="2" type="ORF">BOW53_01505</name>
</gene>
<keyword evidence="3" id="KW-1185">Reference proteome</keyword>
<reference evidence="2 3" key="1">
    <citation type="submission" date="2016-11" db="EMBL/GenBank/DDBJ databases">
        <title>Mixed transmission modes and dynamic genome evolution in an obligate animal-bacterial symbiosis.</title>
        <authorList>
            <person name="Russell S.L."/>
            <person name="Corbett-Detig R.B."/>
            <person name="Cavanaugh C.M."/>
        </authorList>
    </citation>
    <scope>NUCLEOTIDE SEQUENCE [LARGE SCALE GENOMIC DNA]</scope>
    <source>
        <strain evidence="2">Sveles-Q1</strain>
    </source>
</reference>
<evidence type="ECO:0000313" key="3">
    <source>
        <dbReference type="Proteomes" id="UP000191110"/>
    </source>
</evidence>
<dbReference type="AlphaFoldDB" id="A0A1T2LAF7"/>
<accession>A0A1T2LAF7</accession>
<name>A0A1T2LAF7_9GAMM</name>
<protein>
    <recommendedName>
        <fullName evidence="1">Glucose/Sorbosone dehydrogenase domain-containing protein</fullName>
    </recommendedName>
</protein>
<dbReference type="SUPFAM" id="SSF50952">
    <property type="entry name" value="Soluble quinoprotein glucose dehydrogenase"/>
    <property type="match status" value="1"/>
</dbReference>
<dbReference type="EMBL" id="MPRL01000003">
    <property type="protein sequence ID" value="OOZ42071.1"/>
    <property type="molecule type" value="Genomic_DNA"/>
</dbReference>
<dbReference type="InterPro" id="IPR012938">
    <property type="entry name" value="Glc/Sorbosone_DH"/>
</dbReference>
<dbReference type="Gene3D" id="2.120.10.30">
    <property type="entry name" value="TolB, C-terminal domain"/>
    <property type="match status" value="1"/>
</dbReference>
<evidence type="ECO:0000313" key="2">
    <source>
        <dbReference type="EMBL" id="OOZ42071.1"/>
    </source>
</evidence>
<dbReference type="InterPro" id="IPR011041">
    <property type="entry name" value="Quinoprot_gluc/sorb_DH_b-prop"/>
</dbReference>
<dbReference type="InterPro" id="IPR011042">
    <property type="entry name" value="6-blade_b-propeller_TolB-like"/>
</dbReference>
<comment type="caution">
    <text evidence="2">The sequence shown here is derived from an EMBL/GenBank/DDBJ whole genome shotgun (WGS) entry which is preliminary data.</text>
</comment>
<dbReference type="PANTHER" id="PTHR33546">
    <property type="entry name" value="LARGE, MULTIFUNCTIONAL SECRETED PROTEIN-RELATED"/>
    <property type="match status" value="1"/>
</dbReference>
<feature type="domain" description="Glucose/Sorbosone dehydrogenase" evidence="1">
    <location>
        <begin position="101"/>
        <end position="339"/>
    </location>
</feature>
<proteinExistence type="predicted"/>
<dbReference type="PANTHER" id="PTHR33546:SF1">
    <property type="entry name" value="LARGE, MULTIFUNCTIONAL SECRETED PROTEIN"/>
    <property type="match status" value="1"/>
</dbReference>